<dbReference type="Pfam" id="PF03995">
    <property type="entry name" value="Inhibitor_I36"/>
    <property type="match status" value="1"/>
</dbReference>
<name>A0ABW7Z8F8_9ACTN</name>
<keyword evidence="3" id="KW-1185">Reference proteome</keyword>
<evidence type="ECO:0000313" key="2">
    <source>
        <dbReference type="EMBL" id="MFI6504457.1"/>
    </source>
</evidence>
<sequence length="118" mass="12384">MRKIMLVAAAAAIAVSATGALPAQASAKTALDCPSASFCLYEGNGTRFLSMPLLCGFWNIGLQGLGDRARSARNNTSVPVNLANWNGSAWEHITQVPPNGGERFLPAPPTTDAVHFLC</sequence>
<comment type="caution">
    <text evidence="2">The sequence shown here is derived from an EMBL/GenBank/DDBJ whole genome shotgun (WGS) entry which is preliminary data.</text>
</comment>
<dbReference type="RefSeq" id="WP_397090202.1">
    <property type="nucleotide sequence ID" value="NZ_JBITGY010000015.1"/>
</dbReference>
<dbReference type="EMBL" id="JBITGY010000015">
    <property type="protein sequence ID" value="MFI6504457.1"/>
    <property type="molecule type" value="Genomic_DNA"/>
</dbReference>
<dbReference type="Proteomes" id="UP001612741">
    <property type="component" value="Unassembled WGS sequence"/>
</dbReference>
<evidence type="ECO:0000256" key="1">
    <source>
        <dbReference type="SAM" id="SignalP"/>
    </source>
</evidence>
<reference evidence="2 3" key="1">
    <citation type="submission" date="2024-10" db="EMBL/GenBank/DDBJ databases">
        <title>The Natural Products Discovery Center: Release of the First 8490 Sequenced Strains for Exploring Actinobacteria Biosynthetic Diversity.</title>
        <authorList>
            <person name="Kalkreuter E."/>
            <person name="Kautsar S.A."/>
            <person name="Yang D."/>
            <person name="Bader C.D."/>
            <person name="Teijaro C.N."/>
            <person name="Fluegel L."/>
            <person name="Davis C.M."/>
            <person name="Simpson J.R."/>
            <person name="Lauterbach L."/>
            <person name="Steele A.D."/>
            <person name="Gui C."/>
            <person name="Meng S."/>
            <person name="Li G."/>
            <person name="Viehrig K."/>
            <person name="Ye F."/>
            <person name="Su P."/>
            <person name="Kiefer A.F."/>
            <person name="Nichols A."/>
            <person name="Cepeda A.J."/>
            <person name="Yan W."/>
            <person name="Fan B."/>
            <person name="Jiang Y."/>
            <person name="Adhikari A."/>
            <person name="Zheng C.-J."/>
            <person name="Schuster L."/>
            <person name="Cowan T.M."/>
            <person name="Smanski M.J."/>
            <person name="Chevrette M.G."/>
            <person name="De Carvalho L.P.S."/>
            <person name="Shen B."/>
        </authorList>
    </citation>
    <scope>NUCLEOTIDE SEQUENCE [LARGE SCALE GENOMIC DNA]</scope>
    <source>
        <strain evidence="2 3">NPDC050545</strain>
    </source>
</reference>
<protein>
    <submittedName>
        <fullName evidence="2">Peptidase inhibitor family I36 protein</fullName>
    </submittedName>
</protein>
<feature type="chain" id="PRO_5046088441" evidence="1">
    <location>
        <begin position="26"/>
        <end position="118"/>
    </location>
</feature>
<accession>A0ABW7Z8F8</accession>
<gene>
    <name evidence="2" type="ORF">ACIBG2_44230</name>
</gene>
<keyword evidence="1" id="KW-0732">Signal</keyword>
<organism evidence="2 3">
    <name type="scientific">Nonomuraea typhae</name>
    <dbReference type="NCBI Taxonomy" id="2603600"/>
    <lineage>
        <taxon>Bacteria</taxon>
        <taxon>Bacillati</taxon>
        <taxon>Actinomycetota</taxon>
        <taxon>Actinomycetes</taxon>
        <taxon>Streptosporangiales</taxon>
        <taxon>Streptosporangiaceae</taxon>
        <taxon>Nonomuraea</taxon>
    </lineage>
</organism>
<evidence type="ECO:0000313" key="3">
    <source>
        <dbReference type="Proteomes" id="UP001612741"/>
    </source>
</evidence>
<proteinExistence type="predicted"/>
<feature type="signal peptide" evidence="1">
    <location>
        <begin position="1"/>
        <end position="25"/>
    </location>
</feature>